<dbReference type="InterPro" id="IPR001932">
    <property type="entry name" value="PPM-type_phosphatase-like_dom"/>
</dbReference>
<reference evidence="4" key="1">
    <citation type="submission" date="2022-07" db="EMBL/GenBank/DDBJ databases">
        <title>Prevotella copri.</title>
        <authorList>
            <person name="Yang C."/>
        </authorList>
    </citation>
    <scope>NUCLEOTIDE SEQUENCE</scope>
    <source>
        <strain evidence="4">HF1805</strain>
    </source>
</reference>
<dbReference type="PANTHER" id="PTHR13832:SF827">
    <property type="entry name" value="PROTEIN PHOSPHATASE 1L"/>
    <property type="match status" value="1"/>
</dbReference>
<evidence type="ECO:0000313" key="4">
    <source>
        <dbReference type="EMBL" id="MCP9548563.1"/>
    </source>
</evidence>
<dbReference type="Proteomes" id="UP001205506">
    <property type="component" value="Unassembled WGS sequence"/>
</dbReference>
<dbReference type="RefSeq" id="WP_254969883.1">
    <property type="nucleotide sequence ID" value="NZ_JANDWU010000003.1"/>
</dbReference>
<evidence type="ECO:0000256" key="1">
    <source>
        <dbReference type="SAM" id="MobiDB-lite"/>
    </source>
</evidence>
<keyword evidence="2" id="KW-1133">Transmembrane helix</keyword>
<dbReference type="CDD" id="cd00143">
    <property type="entry name" value="PP2Cc"/>
    <property type="match status" value="1"/>
</dbReference>
<comment type="caution">
    <text evidence="4">The sequence shown here is derived from an EMBL/GenBank/DDBJ whole genome shotgun (WGS) entry which is preliminary data.</text>
</comment>
<dbReference type="SUPFAM" id="SSF81606">
    <property type="entry name" value="PP2C-like"/>
    <property type="match status" value="1"/>
</dbReference>
<feature type="compositionally biased region" description="Basic and acidic residues" evidence="1">
    <location>
        <begin position="398"/>
        <end position="432"/>
    </location>
</feature>
<accession>A0AAW5IA22</accession>
<feature type="domain" description="PPM-type phosphatase" evidence="3">
    <location>
        <begin position="15"/>
        <end position="291"/>
    </location>
</feature>
<dbReference type="AlphaFoldDB" id="A0AAW5IA22"/>
<feature type="compositionally biased region" description="Basic and acidic residues" evidence="1">
    <location>
        <begin position="460"/>
        <end position="477"/>
    </location>
</feature>
<dbReference type="SMART" id="SM00331">
    <property type="entry name" value="PP2C_SIG"/>
    <property type="match status" value="1"/>
</dbReference>
<dbReference type="EMBL" id="JANDWU010000003">
    <property type="protein sequence ID" value="MCP9548563.1"/>
    <property type="molecule type" value="Genomic_DNA"/>
</dbReference>
<feature type="transmembrane region" description="Helical" evidence="2">
    <location>
        <begin position="334"/>
        <end position="354"/>
    </location>
</feature>
<evidence type="ECO:0000256" key="2">
    <source>
        <dbReference type="SAM" id="Phobius"/>
    </source>
</evidence>
<keyword evidence="2" id="KW-0812">Transmembrane</keyword>
<proteinExistence type="predicted"/>
<keyword evidence="2" id="KW-0472">Membrane</keyword>
<evidence type="ECO:0000313" key="5">
    <source>
        <dbReference type="Proteomes" id="UP001205506"/>
    </source>
</evidence>
<gene>
    <name evidence="4" type="ORF">NNC68_03595</name>
</gene>
<organism evidence="4 5">
    <name type="scientific">Segatella copri</name>
    <dbReference type="NCBI Taxonomy" id="165179"/>
    <lineage>
        <taxon>Bacteria</taxon>
        <taxon>Pseudomonadati</taxon>
        <taxon>Bacteroidota</taxon>
        <taxon>Bacteroidia</taxon>
        <taxon>Bacteroidales</taxon>
        <taxon>Prevotellaceae</taxon>
        <taxon>Segatella</taxon>
    </lineage>
</organism>
<dbReference type="InterPro" id="IPR015655">
    <property type="entry name" value="PP2C"/>
</dbReference>
<dbReference type="PROSITE" id="PS51746">
    <property type="entry name" value="PPM_2"/>
    <property type="match status" value="1"/>
</dbReference>
<dbReference type="GO" id="GO:0004722">
    <property type="term" value="F:protein serine/threonine phosphatase activity"/>
    <property type="evidence" value="ECO:0007669"/>
    <property type="project" value="InterPro"/>
</dbReference>
<feature type="region of interest" description="Disordered" evidence="1">
    <location>
        <begin position="395"/>
        <end position="477"/>
    </location>
</feature>
<protein>
    <submittedName>
        <fullName evidence="4">Protein phosphatase 2C domain-containing protein</fullName>
    </submittedName>
</protein>
<sequence length="477" mass="52797">MAEHIIFRMAAWTDAAGKYAPNAPLEGNEDNYYVDDDLGDNTPSHLVADEDILLSDCGMLMAVADGMGGMNAGEVASQIAHDTVAEFFAPGKITAQLSATHESRSRYLEEVVRETDRRIKEDARINSEHEGMGSTLIMAWIVNGELTLTWIGDSRAYRFNPVTGIEPLSRDHSYVQELANKGIITYEQTFEHPQGNIVTRSLGDTTQKAKPESRLFKVCNNDIILLCSDGLSGVLRDKKTYDENGQLYPGDNLEDIIRNHQESLRECREALWIAAEKADWYDNVTVILCKICSGAGDCVAKERTKGIVGSASPQEKPLNKTFDGLTIRVSRKKIVLASVFCFLLLCGVIAGLNFHGKGKKNVETPSKVESVDSTKVKENVDTVNVDFPKKKIKVKKLQKAENKSHNEKKRPVQLEKKQQDGKKDAKQGENKPSKTSKTGGFKLVPMENGQDKLTPVPAKGSDKDEVTPVKKKQEQSK</sequence>
<evidence type="ECO:0000259" key="3">
    <source>
        <dbReference type="PROSITE" id="PS51746"/>
    </source>
</evidence>
<dbReference type="InterPro" id="IPR036457">
    <property type="entry name" value="PPM-type-like_dom_sf"/>
</dbReference>
<name>A0AAW5IA22_9BACT</name>
<dbReference type="Gene3D" id="3.60.40.10">
    <property type="entry name" value="PPM-type phosphatase domain"/>
    <property type="match status" value="1"/>
</dbReference>
<dbReference type="Pfam" id="PF13672">
    <property type="entry name" value="PP2C_2"/>
    <property type="match status" value="1"/>
</dbReference>
<dbReference type="SMART" id="SM00332">
    <property type="entry name" value="PP2Cc"/>
    <property type="match status" value="1"/>
</dbReference>
<dbReference type="PANTHER" id="PTHR13832">
    <property type="entry name" value="PROTEIN PHOSPHATASE 2C"/>
    <property type="match status" value="1"/>
</dbReference>